<evidence type="ECO:0000259" key="10">
    <source>
        <dbReference type="Pfam" id="PF01480"/>
    </source>
</evidence>
<evidence type="ECO:0000256" key="3">
    <source>
        <dbReference type="ARBA" id="ARBA00022553"/>
    </source>
</evidence>
<keyword evidence="6" id="KW-0539">Nucleus</keyword>
<feature type="domain" description="Pre-mRNA-splicing factor 3" evidence="12">
    <location>
        <begin position="271"/>
        <end position="483"/>
    </location>
</feature>
<dbReference type="InterPro" id="IPR013881">
    <property type="entry name" value="Pre-mRNA_splic_Prp3_dom"/>
</dbReference>
<evidence type="ECO:0000256" key="7">
    <source>
        <dbReference type="ARBA" id="ARBA00032955"/>
    </source>
</evidence>
<protein>
    <recommendedName>
        <fullName evidence="2">U4/U6 small nuclear ribonucleoprotein Prp3</fullName>
    </recommendedName>
    <alternativeName>
        <fullName evidence="7">Pre-mRNA-splicing factor 3</fullName>
    </alternativeName>
</protein>
<dbReference type="PANTHER" id="PTHR14212">
    <property type="entry name" value="U4/U6-ASSOCIATED RNA SPLICING FACTOR-RELATED"/>
    <property type="match status" value="1"/>
</dbReference>
<comment type="caution">
    <text evidence="13">The sequence shown here is derived from an EMBL/GenBank/DDBJ whole genome shotgun (WGS) entry which is preliminary data.</text>
</comment>
<accession>A0AA35XMK5</accession>
<dbReference type="InterPro" id="IPR002483">
    <property type="entry name" value="PWI_dom"/>
</dbReference>
<evidence type="ECO:0000256" key="1">
    <source>
        <dbReference type="ARBA" id="ARBA00004123"/>
    </source>
</evidence>
<comment type="subcellular location">
    <subcellularLocation>
        <location evidence="1">Nucleus</location>
    </subcellularLocation>
</comment>
<evidence type="ECO:0000256" key="8">
    <source>
        <dbReference type="ARBA" id="ARBA00035603"/>
    </source>
</evidence>
<sequence length="647" mass="73094">MLTREELEDLRPWVGGQVTVLVGHLNPTLVNQSLECVAKSFSRQSTTALLMPALGADAPKFVENLYRKVLEVKSSKLLTAKRSAEDAFGNGEEDAGPRKRRQSRFSGDPGSDLDVKSMLASTMREIGERKRMTLSTLPSPAPSLFPSPPSPPVPISSFPGVDSAIEKARKAAELQSRIQAQLVAKPNLLAGPGSIAGMDMGARAMIPTKPMPLILDEEGRAVDTAGKTVQPLIRQPTIKANIRAQQRASFKRITEQVKRKKPLEKAEESVYFDPRVKQEMTARSRRTFKFNEPGKFIKQGQMVRAKAQLDQLQTEIASVARKTGISSATKLALLAHQRETVDSEIPDVEWWDQDILSTKSYHTKMPGLHSECYRGITRLIEHPVMIKPPGELSRPVQVPIMLTKRERKKLRKQRRREAEKEKQEKIQFGLIEKPEPKVRISNLMRVLGSEAVLEPSKVEAHVRAQMAERQRNHEKANEARKLTPAQKKAKTLRKLKEDLSCGVHVTVYRVHDLSNQAIRFKVDMNAQQLHLSGRLLLFRDINIVIVEGGPKGLKKFKKLMMHRIKWDPEKKGEDEDSDSDAETSRRQKSSKCSIVWEGKMEKKCFGDWKVKGIPTEVLAREHLRRFGVEHYWDLALSETIIEQGKDE</sequence>
<evidence type="ECO:0000313" key="13">
    <source>
        <dbReference type="EMBL" id="CAI8057147.1"/>
    </source>
</evidence>
<keyword evidence="5" id="KW-0508">mRNA splicing</keyword>
<evidence type="ECO:0000259" key="12">
    <source>
        <dbReference type="Pfam" id="PF08572"/>
    </source>
</evidence>
<comment type="function">
    <text evidence="8">Plays a role in pre-mRNA splicing as component of the U4/U6-U5 tri-snRNP complex that is involved in spliceosome assembly, and as component of the precatalytic spliceosome (spliceosome B complex).</text>
</comment>
<evidence type="ECO:0000256" key="6">
    <source>
        <dbReference type="ARBA" id="ARBA00023242"/>
    </source>
</evidence>
<reference evidence="13" key="1">
    <citation type="submission" date="2023-03" db="EMBL/GenBank/DDBJ databases">
        <authorList>
            <person name="Steffen K."/>
            <person name="Cardenas P."/>
        </authorList>
    </citation>
    <scope>NUCLEOTIDE SEQUENCE</scope>
</reference>
<dbReference type="GO" id="GO:0046540">
    <property type="term" value="C:U4/U6 x U5 tri-snRNP complex"/>
    <property type="evidence" value="ECO:0007669"/>
    <property type="project" value="InterPro"/>
</dbReference>
<dbReference type="CDD" id="cd24162">
    <property type="entry name" value="Prp3_C"/>
    <property type="match status" value="1"/>
</dbReference>
<proteinExistence type="predicted"/>
<evidence type="ECO:0000313" key="14">
    <source>
        <dbReference type="Proteomes" id="UP001174909"/>
    </source>
</evidence>
<feature type="domain" description="PWI" evidence="10">
    <location>
        <begin position="9"/>
        <end position="75"/>
    </location>
</feature>
<feature type="compositionally biased region" description="Basic and acidic residues" evidence="9">
    <location>
        <begin position="469"/>
        <end position="481"/>
    </location>
</feature>
<evidence type="ECO:0000256" key="4">
    <source>
        <dbReference type="ARBA" id="ARBA00022664"/>
    </source>
</evidence>
<organism evidence="13 14">
    <name type="scientific">Geodia barretti</name>
    <name type="common">Barrett's horny sponge</name>
    <dbReference type="NCBI Taxonomy" id="519541"/>
    <lineage>
        <taxon>Eukaryota</taxon>
        <taxon>Metazoa</taxon>
        <taxon>Porifera</taxon>
        <taxon>Demospongiae</taxon>
        <taxon>Heteroscleromorpha</taxon>
        <taxon>Tetractinellida</taxon>
        <taxon>Astrophorina</taxon>
        <taxon>Geodiidae</taxon>
        <taxon>Geodia</taxon>
    </lineage>
</organism>
<dbReference type="Pfam" id="PF08572">
    <property type="entry name" value="PRP3"/>
    <property type="match status" value="1"/>
</dbReference>
<keyword evidence="3" id="KW-0597">Phosphoprotein</keyword>
<dbReference type="Gene3D" id="1.20.1390.10">
    <property type="entry name" value="PWI domain"/>
    <property type="match status" value="1"/>
</dbReference>
<dbReference type="EMBL" id="CASHTH010004423">
    <property type="protein sequence ID" value="CAI8057147.1"/>
    <property type="molecule type" value="Genomic_DNA"/>
</dbReference>
<keyword evidence="4" id="KW-0507">mRNA processing</keyword>
<dbReference type="Pfam" id="PF01480">
    <property type="entry name" value="PWI"/>
    <property type="match status" value="1"/>
</dbReference>
<feature type="region of interest" description="Disordered" evidence="9">
    <location>
        <begin position="469"/>
        <end position="488"/>
    </location>
</feature>
<keyword evidence="13" id="KW-0687">Ribonucleoprotein</keyword>
<evidence type="ECO:0000259" key="11">
    <source>
        <dbReference type="Pfam" id="PF06544"/>
    </source>
</evidence>
<name>A0AA35XMK5_GEOBA</name>
<feature type="region of interest" description="Disordered" evidence="9">
    <location>
        <begin position="81"/>
        <end position="114"/>
    </location>
</feature>
<evidence type="ECO:0000256" key="2">
    <source>
        <dbReference type="ARBA" id="ARBA00016514"/>
    </source>
</evidence>
<evidence type="ECO:0000256" key="9">
    <source>
        <dbReference type="SAM" id="MobiDB-lite"/>
    </source>
</evidence>
<dbReference type="Pfam" id="PF06544">
    <property type="entry name" value="Prp3_C"/>
    <property type="match status" value="1"/>
</dbReference>
<dbReference type="AlphaFoldDB" id="A0AA35XMK5"/>
<dbReference type="GO" id="GO:0000398">
    <property type="term" value="P:mRNA splicing, via spliceosome"/>
    <property type="evidence" value="ECO:0007669"/>
    <property type="project" value="InterPro"/>
</dbReference>
<keyword evidence="14" id="KW-1185">Reference proteome</keyword>
<feature type="domain" description="Small nuclear ribonucleoprotein Prp3 C-terminal" evidence="11">
    <location>
        <begin position="507"/>
        <end position="635"/>
    </location>
</feature>
<evidence type="ECO:0000256" key="5">
    <source>
        <dbReference type="ARBA" id="ARBA00023187"/>
    </source>
</evidence>
<dbReference type="Proteomes" id="UP001174909">
    <property type="component" value="Unassembled WGS sequence"/>
</dbReference>
<dbReference type="InterPro" id="IPR010541">
    <property type="entry name" value="Prp3_C"/>
</dbReference>
<dbReference type="PANTHER" id="PTHR14212:SF0">
    <property type="entry name" value="U4_U6 SMALL NUCLEAR RIBONUCLEOPROTEIN PRP3"/>
    <property type="match status" value="1"/>
</dbReference>
<gene>
    <name evidence="13" type="ORF">GBAR_LOCUS31128</name>
</gene>
<dbReference type="InterPro" id="IPR027104">
    <property type="entry name" value="Prp3"/>
</dbReference>